<gene>
    <name evidence="1" type="ORF">PACLA_8A072368</name>
</gene>
<sequence length="50" mass="5921">MFFIRTVEAEKITVKEGVSEIDQWSNEIEKHIEEVDQTIGLLEQWLNDTQ</sequence>
<name>A0A6S7IGG2_PARCT</name>
<keyword evidence="2" id="KW-1185">Reference proteome</keyword>
<evidence type="ECO:0000313" key="1">
    <source>
        <dbReference type="EMBL" id="CAB4015410.1"/>
    </source>
</evidence>
<dbReference type="Proteomes" id="UP001152795">
    <property type="component" value="Unassembled WGS sequence"/>
</dbReference>
<comment type="caution">
    <text evidence="1">The sequence shown here is derived from an EMBL/GenBank/DDBJ whole genome shotgun (WGS) entry which is preliminary data.</text>
</comment>
<dbReference type="OrthoDB" id="6015911at2759"/>
<dbReference type="EMBL" id="CACRXK020008704">
    <property type="protein sequence ID" value="CAB4015410.1"/>
    <property type="molecule type" value="Genomic_DNA"/>
</dbReference>
<accession>A0A6S7IGG2</accession>
<protein>
    <submittedName>
        <fullName evidence="1">Uncharacterized protein</fullName>
    </submittedName>
</protein>
<reference evidence="1" key="1">
    <citation type="submission" date="2020-04" db="EMBL/GenBank/DDBJ databases">
        <authorList>
            <person name="Alioto T."/>
            <person name="Alioto T."/>
            <person name="Gomez Garrido J."/>
        </authorList>
    </citation>
    <scope>NUCLEOTIDE SEQUENCE</scope>
    <source>
        <strain evidence="1">A484AB</strain>
    </source>
</reference>
<feature type="non-terminal residue" evidence="1">
    <location>
        <position position="50"/>
    </location>
</feature>
<organism evidence="1 2">
    <name type="scientific">Paramuricea clavata</name>
    <name type="common">Red gorgonian</name>
    <name type="synonym">Violescent sea-whip</name>
    <dbReference type="NCBI Taxonomy" id="317549"/>
    <lineage>
        <taxon>Eukaryota</taxon>
        <taxon>Metazoa</taxon>
        <taxon>Cnidaria</taxon>
        <taxon>Anthozoa</taxon>
        <taxon>Octocorallia</taxon>
        <taxon>Malacalcyonacea</taxon>
        <taxon>Plexauridae</taxon>
        <taxon>Paramuricea</taxon>
    </lineage>
</organism>
<proteinExistence type="predicted"/>
<evidence type="ECO:0000313" key="2">
    <source>
        <dbReference type="Proteomes" id="UP001152795"/>
    </source>
</evidence>
<dbReference type="AlphaFoldDB" id="A0A6S7IGG2"/>